<dbReference type="SUPFAM" id="SSF53067">
    <property type="entry name" value="Actin-like ATPase domain"/>
    <property type="match status" value="1"/>
</dbReference>
<dbReference type="GO" id="GO:0004594">
    <property type="term" value="F:pantothenate kinase activity"/>
    <property type="evidence" value="ECO:0007669"/>
    <property type="project" value="TreeGrafter"/>
</dbReference>
<evidence type="ECO:0000256" key="3">
    <source>
        <dbReference type="ARBA" id="ARBA00022993"/>
    </source>
</evidence>
<sequence length="60" mass="6898">MISNSIGQIAVLYASTLNANRIYFGGYFIRNHPIVMRTMTFAVNFWSVRALMLLNLLCRN</sequence>
<keyword evidence="1" id="KW-0547">Nucleotide-binding</keyword>
<keyword evidence="3" id="KW-0173">Coenzyme A biosynthesis</keyword>
<protein>
    <submittedName>
        <fullName evidence="5">7TM GPCR serpentine receptor class x (Srx) domain-containing protein</fullName>
    </submittedName>
</protein>
<accession>A0A914R4N5</accession>
<dbReference type="InterPro" id="IPR043129">
    <property type="entry name" value="ATPase_NBD"/>
</dbReference>
<dbReference type="PANTHER" id="PTHR12280">
    <property type="entry name" value="PANTOTHENATE KINASE"/>
    <property type="match status" value="1"/>
</dbReference>
<dbReference type="WBParaSite" id="PEQ_0000157401-mRNA-1">
    <property type="protein sequence ID" value="PEQ_0000157401-mRNA-1"/>
    <property type="gene ID" value="PEQ_0000157401"/>
</dbReference>
<evidence type="ECO:0000256" key="1">
    <source>
        <dbReference type="ARBA" id="ARBA00022741"/>
    </source>
</evidence>
<dbReference type="InterPro" id="IPR004567">
    <property type="entry name" value="Type_II_PanK"/>
</dbReference>
<name>A0A914R4N5_PAREQ</name>
<dbReference type="GO" id="GO:0005524">
    <property type="term" value="F:ATP binding"/>
    <property type="evidence" value="ECO:0007669"/>
    <property type="project" value="UniProtKB-KW"/>
</dbReference>
<dbReference type="AlphaFoldDB" id="A0A914R4N5"/>
<dbReference type="GO" id="GO:0005829">
    <property type="term" value="C:cytosol"/>
    <property type="evidence" value="ECO:0007669"/>
    <property type="project" value="TreeGrafter"/>
</dbReference>
<dbReference type="Proteomes" id="UP000887564">
    <property type="component" value="Unplaced"/>
</dbReference>
<proteinExistence type="predicted"/>
<dbReference type="Gene3D" id="3.30.420.40">
    <property type="match status" value="1"/>
</dbReference>
<dbReference type="GO" id="GO:0015937">
    <property type="term" value="P:coenzyme A biosynthetic process"/>
    <property type="evidence" value="ECO:0007669"/>
    <property type="project" value="UniProtKB-KW"/>
</dbReference>
<evidence type="ECO:0000256" key="2">
    <source>
        <dbReference type="ARBA" id="ARBA00022840"/>
    </source>
</evidence>
<reference evidence="5" key="1">
    <citation type="submission" date="2022-11" db="UniProtKB">
        <authorList>
            <consortium name="WormBaseParasite"/>
        </authorList>
    </citation>
    <scope>IDENTIFICATION</scope>
</reference>
<keyword evidence="4" id="KW-1185">Reference proteome</keyword>
<organism evidence="4 5">
    <name type="scientific">Parascaris equorum</name>
    <name type="common">Equine roundworm</name>
    <dbReference type="NCBI Taxonomy" id="6256"/>
    <lineage>
        <taxon>Eukaryota</taxon>
        <taxon>Metazoa</taxon>
        <taxon>Ecdysozoa</taxon>
        <taxon>Nematoda</taxon>
        <taxon>Chromadorea</taxon>
        <taxon>Rhabditida</taxon>
        <taxon>Spirurina</taxon>
        <taxon>Ascaridomorpha</taxon>
        <taxon>Ascaridoidea</taxon>
        <taxon>Ascarididae</taxon>
        <taxon>Parascaris</taxon>
    </lineage>
</organism>
<dbReference type="GO" id="GO:0005634">
    <property type="term" value="C:nucleus"/>
    <property type="evidence" value="ECO:0007669"/>
    <property type="project" value="TreeGrafter"/>
</dbReference>
<evidence type="ECO:0000313" key="4">
    <source>
        <dbReference type="Proteomes" id="UP000887564"/>
    </source>
</evidence>
<dbReference type="PANTHER" id="PTHR12280:SF20">
    <property type="entry name" value="4'-PHOSPHOPANTETHEINE PHOSPHATASE"/>
    <property type="match status" value="1"/>
</dbReference>
<dbReference type="Pfam" id="PF03630">
    <property type="entry name" value="Fumble"/>
    <property type="match status" value="1"/>
</dbReference>
<keyword evidence="2" id="KW-0067">ATP-binding</keyword>
<evidence type="ECO:0000313" key="5">
    <source>
        <dbReference type="WBParaSite" id="PEQ_0000157401-mRNA-1"/>
    </source>
</evidence>